<dbReference type="Pfam" id="PF07916">
    <property type="entry name" value="TraG_N"/>
    <property type="match status" value="1"/>
</dbReference>
<evidence type="ECO:0000256" key="1">
    <source>
        <dbReference type="SAM" id="MobiDB-lite"/>
    </source>
</evidence>
<dbReference type="AlphaFoldDB" id="A0A1V3NUK2"/>
<feature type="transmembrane region" description="Helical" evidence="2">
    <location>
        <begin position="22"/>
        <end position="41"/>
    </location>
</feature>
<sequence>MNVHSVPELYLTIFGWMQYENIWGVLSATGIVFIPFVVILVRNFAETNTSMEANAGTAASVRRMEVEIALALSVVVLAAQPIMTLHASAVQYERGCAAASAGATGLLDRLAPSDTTYSDVWDSTITSAMIPVWWYGVLSLSGGITNAAISGMPCAESVTAATFSLANARISDPMLSAETSRFAAECFIPARSRFHRDSNESALPGFIATILDEYGRDDTEWLGSRVYLATYYGEYRAASPVAGFPYDFIRDVEYDDHPVPPLWGRPTCRDWWTGDTGTGLRQRLLEQVEPTLWERSRGVLARAWGYVTNDPVATERIEDFTLKSMLARSAVNAPVSNVIATNSHGGGSESGIGATYSEWAVAGGLGMFKLFTEGPMGYAVRTTMPIVQIFLLAGIYMLLPFALVASLYSWKTVFYATIAILVLRFWSYLFEVATWLESSFFTILWPDLFNRLAAHAWAAVHPDPSFAIKTQIMGIVMIALYMVLPMVLSVVVGWTAAGAVSSIASATQQAARTSRGIGESSGRAAQGLATRGIGRAGGKK</sequence>
<organism evidence="4 5">
    <name type="scientific">Thioalkalivibrio denitrificans</name>
    <dbReference type="NCBI Taxonomy" id="108003"/>
    <lineage>
        <taxon>Bacteria</taxon>
        <taxon>Pseudomonadati</taxon>
        <taxon>Pseudomonadota</taxon>
        <taxon>Gammaproteobacteria</taxon>
        <taxon>Chromatiales</taxon>
        <taxon>Ectothiorhodospiraceae</taxon>
        <taxon>Thioalkalivibrio</taxon>
    </lineage>
</organism>
<dbReference type="STRING" id="108003.B1C78_00295"/>
<evidence type="ECO:0000256" key="2">
    <source>
        <dbReference type="SAM" id="Phobius"/>
    </source>
</evidence>
<keyword evidence="2" id="KW-1133">Transmembrane helix</keyword>
<keyword evidence="2" id="KW-0472">Membrane</keyword>
<gene>
    <name evidence="4" type="ORF">B1C78_00295</name>
</gene>
<feature type="transmembrane region" description="Helical" evidence="2">
    <location>
        <begin position="475"/>
        <end position="497"/>
    </location>
</feature>
<evidence type="ECO:0000313" key="4">
    <source>
        <dbReference type="EMBL" id="OOG28819.1"/>
    </source>
</evidence>
<feature type="transmembrane region" description="Helical" evidence="2">
    <location>
        <begin position="414"/>
        <end position="436"/>
    </location>
</feature>
<name>A0A1V3NUK2_9GAMM</name>
<feature type="transmembrane region" description="Helical" evidence="2">
    <location>
        <begin position="386"/>
        <end position="408"/>
    </location>
</feature>
<evidence type="ECO:0000313" key="5">
    <source>
        <dbReference type="Proteomes" id="UP000189462"/>
    </source>
</evidence>
<proteinExistence type="predicted"/>
<dbReference type="Proteomes" id="UP000189462">
    <property type="component" value="Unassembled WGS sequence"/>
</dbReference>
<protein>
    <recommendedName>
        <fullName evidence="3">TraG N-terminal Proteobacteria domain-containing protein</fullName>
    </recommendedName>
</protein>
<accession>A0A1V3NUK2</accession>
<evidence type="ECO:0000259" key="3">
    <source>
        <dbReference type="Pfam" id="PF07916"/>
    </source>
</evidence>
<reference evidence="4 5" key="1">
    <citation type="submission" date="2017-02" db="EMBL/GenBank/DDBJ databases">
        <title>Genomic diversity within the haloalkaliphilic genus Thioalkalivibrio.</title>
        <authorList>
            <person name="Ahn A.-C."/>
            <person name="Meier-Kolthoff J."/>
            <person name="Overmars L."/>
            <person name="Richter M."/>
            <person name="Woyke T."/>
            <person name="Sorokin D.Y."/>
            <person name="Muyzer G."/>
        </authorList>
    </citation>
    <scope>NUCLEOTIDE SEQUENCE [LARGE SCALE GENOMIC DNA]</scope>
    <source>
        <strain evidence="4 5">ALJD</strain>
    </source>
</reference>
<keyword evidence="2" id="KW-0812">Transmembrane</keyword>
<feature type="domain" description="TraG N-terminal Proteobacteria" evidence="3">
    <location>
        <begin position="8"/>
        <end position="512"/>
    </location>
</feature>
<keyword evidence="5" id="KW-1185">Reference proteome</keyword>
<feature type="region of interest" description="Disordered" evidence="1">
    <location>
        <begin position="514"/>
        <end position="540"/>
    </location>
</feature>
<dbReference type="InterPro" id="IPR012931">
    <property type="entry name" value="TraG_N_Proteobacteria"/>
</dbReference>
<dbReference type="RefSeq" id="WP_077277150.1">
    <property type="nucleotide sequence ID" value="NZ_MVBK01000001.1"/>
</dbReference>
<comment type="caution">
    <text evidence="4">The sequence shown here is derived from an EMBL/GenBank/DDBJ whole genome shotgun (WGS) entry which is preliminary data.</text>
</comment>
<dbReference type="OrthoDB" id="5645662at2"/>
<dbReference type="EMBL" id="MVBK01000001">
    <property type="protein sequence ID" value="OOG28819.1"/>
    <property type="molecule type" value="Genomic_DNA"/>
</dbReference>